<proteinExistence type="predicted"/>
<evidence type="ECO:0000313" key="2">
    <source>
        <dbReference type="EMBL" id="MEQ2313208.1"/>
    </source>
</evidence>
<sequence>YDVTMHCITGNLSMQETRRYAQLVWETRVRSDRAGKGKVRVLNIQTDNRPKKKRKVSPQVMQQNQGGGNRHQPKDKPPVKRQTPFHSATSNCKVGGKEWSHSKDVITKEEFEMICRCVITEVTAFLKDMASRCSPESTL</sequence>
<feature type="non-terminal residue" evidence="2">
    <location>
        <position position="1"/>
    </location>
</feature>
<protein>
    <submittedName>
        <fullName evidence="2">Uncharacterized protein</fullName>
    </submittedName>
</protein>
<evidence type="ECO:0000256" key="1">
    <source>
        <dbReference type="SAM" id="MobiDB-lite"/>
    </source>
</evidence>
<dbReference type="EMBL" id="JAHRIP010083272">
    <property type="protein sequence ID" value="MEQ2313208.1"/>
    <property type="molecule type" value="Genomic_DNA"/>
</dbReference>
<gene>
    <name evidence="2" type="ORF">AMECASPLE_039288</name>
</gene>
<accession>A0ABV1A3T5</accession>
<evidence type="ECO:0000313" key="3">
    <source>
        <dbReference type="Proteomes" id="UP001469553"/>
    </source>
</evidence>
<keyword evidence="3" id="KW-1185">Reference proteome</keyword>
<dbReference type="Proteomes" id="UP001469553">
    <property type="component" value="Unassembled WGS sequence"/>
</dbReference>
<reference evidence="2 3" key="1">
    <citation type="submission" date="2021-06" db="EMBL/GenBank/DDBJ databases">
        <authorList>
            <person name="Palmer J.M."/>
        </authorList>
    </citation>
    <scope>NUCLEOTIDE SEQUENCE [LARGE SCALE GENOMIC DNA]</scope>
    <source>
        <strain evidence="2 3">AS_MEX2019</strain>
        <tissue evidence="2">Muscle</tissue>
    </source>
</reference>
<feature type="region of interest" description="Disordered" evidence="1">
    <location>
        <begin position="34"/>
        <end position="99"/>
    </location>
</feature>
<organism evidence="2 3">
    <name type="scientific">Ameca splendens</name>
    <dbReference type="NCBI Taxonomy" id="208324"/>
    <lineage>
        <taxon>Eukaryota</taxon>
        <taxon>Metazoa</taxon>
        <taxon>Chordata</taxon>
        <taxon>Craniata</taxon>
        <taxon>Vertebrata</taxon>
        <taxon>Euteleostomi</taxon>
        <taxon>Actinopterygii</taxon>
        <taxon>Neopterygii</taxon>
        <taxon>Teleostei</taxon>
        <taxon>Neoteleostei</taxon>
        <taxon>Acanthomorphata</taxon>
        <taxon>Ovalentaria</taxon>
        <taxon>Atherinomorphae</taxon>
        <taxon>Cyprinodontiformes</taxon>
        <taxon>Goodeidae</taxon>
        <taxon>Ameca</taxon>
    </lineage>
</organism>
<name>A0ABV1A3T5_9TELE</name>
<comment type="caution">
    <text evidence="2">The sequence shown here is derived from an EMBL/GenBank/DDBJ whole genome shotgun (WGS) entry which is preliminary data.</text>
</comment>